<dbReference type="GO" id="GO:0004407">
    <property type="term" value="F:histone deacetylase activity"/>
    <property type="evidence" value="ECO:0007669"/>
    <property type="project" value="TreeGrafter"/>
</dbReference>
<feature type="domain" description="Histone deacetylase" evidence="2">
    <location>
        <begin position="20"/>
        <end position="303"/>
    </location>
</feature>
<dbReference type="Proteomes" id="UP000092952">
    <property type="component" value="Chromosome"/>
</dbReference>
<dbReference type="OrthoDB" id="9808367at2"/>
<dbReference type="CDD" id="cd11599">
    <property type="entry name" value="HDAC_classII_2"/>
    <property type="match status" value="1"/>
</dbReference>
<name>A0A1B1YVY4_9GAMM</name>
<dbReference type="PANTHER" id="PTHR10625:SF10">
    <property type="entry name" value="HISTONE DEACETYLASE HDAC1"/>
    <property type="match status" value="1"/>
</dbReference>
<evidence type="ECO:0000259" key="2">
    <source>
        <dbReference type="Pfam" id="PF00850"/>
    </source>
</evidence>
<dbReference type="EMBL" id="CP014671">
    <property type="protein sequence ID" value="ANX04941.1"/>
    <property type="molecule type" value="Genomic_DNA"/>
</dbReference>
<dbReference type="PRINTS" id="PR01270">
    <property type="entry name" value="HDASUPER"/>
</dbReference>
<dbReference type="RefSeq" id="WP_068806149.1">
    <property type="nucleotide sequence ID" value="NZ_CP014671.1"/>
</dbReference>
<dbReference type="InterPro" id="IPR000286">
    <property type="entry name" value="HDACs"/>
</dbReference>
<dbReference type="Gene3D" id="3.40.800.20">
    <property type="entry name" value="Histone deacetylase domain"/>
    <property type="match status" value="1"/>
</dbReference>
<evidence type="ECO:0000256" key="1">
    <source>
        <dbReference type="ARBA" id="ARBA00005947"/>
    </source>
</evidence>
<protein>
    <submittedName>
        <fullName evidence="3">Deacetylase</fullName>
    </submittedName>
</protein>
<dbReference type="InParanoid" id="A0A1B1YVY4"/>
<dbReference type="SUPFAM" id="SSF52768">
    <property type="entry name" value="Arginase/deacetylase"/>
    <property type="match status" value="1"/>
</dbReference>
<dbReference type="InterPro" id="IPR037138">
    <property type="entry name" value="His_deacetylse_dom_sf"/>
</dbReference>
<dbReference type="InterPro" id="IPR023801">
    <property type="entry name" value="His_deacetylse_dom"/>
</dbReference>
<evidence type="ECO:0000313" key="4">
    <source>
        <dbReference type="Proteomes" id="UP000092952"/>
    </source>
</evidence>
<evidence type="ECO:0000313" key="3">
    <source>
        <dbReference type="EMBL" id="ANX04941.1"/>
    </source>
</evidence>
<organism evidence="3 4">
    <name type="scientific">Immundisolibacter cernigliae</name>
    <dbReference type="NCBI Taxonomy" id="1810504"/>
    <lineage>
        <taxon>Bacteria</taxon>
        <taxon>Pseudomonadati</taxon>
        <taxon>Pseudomonadota</taxon>
        <taxon>Gammaproteobacteria</taxon>
        <taxon>Immundisolibacterales</taxon>
        <taxon>Immundisolibacteraceae</taxon>
        <taxon>Immundisolibacter</taxon>
    </lineage>
</organism>
<accession>A0A1B1YVY4</accession>
<dbReference type="STRING" id="1810504.PG2T_12670"/>
<dbReference type="InterPro" id="IPR023696">
    <property type="entry name" value="Ureohydrolase_dom_sf"/>
</dbReference>
<sequence>MHTAFITHPACNEHDAGPWHPEAPGRLAAIQDHLIATGLDPLLRHFEAPEVTREQLLRVHDADYLDALDARSPEHGLIHVDPDTAMNPYTLAAARRAAGAAVQATDLVLAGTVQNAFCCVRPPGHHAERRRAMGFCFYNNVAVGAAHALASGRVQRVAIVDFDVHHGNGTEEIFHHHADVLLCSSFQHPFYPYTDMNFRAPNVVHAPIAAGLGSEAFRAAIEDEWLPALERFAPQMMFISAGFDGHRDDELAQLCLTEDDYAWVTRVVHELAARHAQGRIVSVLEGGYDLPALARSVRAHLDVLLT</sequence>
<proteinExistence type="inferred from homology"/>
<dbReference type="Pfam" id="PF00850">
    <property type="entry name" value="Hist_deacetyl"/>
    <property type="match status" value="1"/>
</dbReference>
<dbReference type="PANTHER" id="PTHR10625">
    <property type="entry name" value="HISTONE DEACETYLASE HDAC1-RELATED"/>
    <property type="match status" value="1"/>
</dbReference>
<dbReference type="KEGG" id="gbi:PG2T_12670"/>
<reference evidence="4" key="1">
    <citation type="submission" date="2016-03" db="EMBL/GenBank/DDBJ databases">
        <title>Complete genome sequence of Solimmundus cernigliae, representing a novel lineage of polycyclic aromatic hydrocarbon degraders within the Gammaproteobacteria.</title>
        <authorList>
            <person name="Singleton D.R."/>
            <person name="Dickey A.N."/>
            <person name="Scholl E.H."/>
            <person name="Wright F.A."/>
            <person name="Aitken M.D."/>
        </authorList>
    </citation>
    <scope>NUCLEOTIDE SEQUENCE [LARGE SCALE GENOMIC DNA]</scope>
    <source>
        <strain evidence="4">TR3.2</strain>
    </source>
</reference>
<keyword evidence="4" id="KW-1185">Reference proteome</keyword>
<dbReference type="GO" id="GO:0040029">
    <property type="term" value="P:epigenetic regulation of gene expression"/>
    <property type="evidence" value="ECO:0007669"/>
    <property type="project" value="TreeGrafter"/>
</dbReference>
<gene>
    <name evidence="3" type="ORF">PG2T_12670</name>
</gene>
<dbReference type="AlphaFoldDB" id="A0A1B1YVY4"/>
<comment type="similarity">
    <text evidence="1">Belongs to the histone deacetylase family.</text>
</comment>